<dbReference type="InterPro" id="IPR005094">
    <property type="entry name" value="Endonuclease_MobA/VirD2"/>
</dbReference>
<dbReference type="Proteomes" id="UP000032067">
    <property type="component" value="Unassembled WGS sequence"/>
</dbReference>
<evidence type="ECO:0000313" key="4">
    <source>
        <dbReference type="Proteomes" id="UP000032067"/>
    </source>
</evidence>
<accession>A0A0D0LWV9</accession>
<dbReference type="OrthoDB" id="5351104at2"/>
<sequence>MIVRIFKSGTSNGEAPVNYLLSMKDHTGQPREVAPEVLEGHPATTIAVINGIQRKHRYVSGVLAFRDKEEPTRQQMHEVVDSFKKTVAPGLLDRQFNSLFVLHREKGNVEIHFVVPMIEFATGRGKRLNIHPPGERNLALYEAFTQVTNHRMGYGQVSPDPMRAAISVTDRKLPGSKGKRRSAHLLQQEIVQAVQAGHANNRNELVQWLDDALGVTVTRQGQDYLSVKMPGATKAMRLKGPLFEADTDYRSLAPPKSGKPGTVMLTVPEYQKALASLDTLVGERRAFNIKMYLSPRTFPRTQGAGSASAATLKPADFTRATTKEKTMPIKKTPHTERIVEDAMTTAKQADGEQVKKPVIASMEQATQRMKAMRDTGTTVTSPVPSTAMDTIHSIQAAIGALQQSINAAVADMANAKTPDEAKKAQQQLAALMEQMARLEQQLQEAKVRQINEAPSKKLKW</sequence>
<feature type="coiled-coil region" evidence="1">
    <location>
        <begin position="421"/>
        <end position="448"/>
    </location>
</feature>
<keyword evidence="1" id="KW-0175">Coiled coil</keyword>
<evidence type="ECO:0000259" key="2">
    <source>
        <dbReference type="Pfam" id="PF03432"/>
    </source>
</evidence>
<evidence type="ECO:0000313" key="3">
    <source>
        <dbReference type="EMBL" id="KIQ21945.1"/>
    </source>
</evidence>
<dbReference type="RefSeq" id="WP_042581951.1">
    <property type="nucleotide sequence ID" value="NZ_JXQQ01000084.1"/>
</dbReference>
<evidence type="ECO:0000256" key="1">
    <source>
        <dbReference type="SAM" id="Coils"/>
    </source>
</evidence>
<reference evidence="3 4" key="1">
    <citation type="submission" date="2014-12" db="EMBL/GenBank/DDBJ databases">
        <title>16Stimator: statistical estimation of ribosomal gene copy numbers from draft genome assemblies.</title>
        <authorList>
            <person name="Perisin M.A."/>
            <person name="Vetter M."/>
            <person name="Gilbert J.A."/>
            <person name="Bergelson J."/>
        </authorList>
    </citation>
    <scope>NUCLEOTIDE SEQUENCE [LARGE SCALE GENOMIC DNA]</scope>
    <source>
        <strain evidence="3 4">MEDvA23</strain>
    </source>
</reference>
<gene>
    <name evidence="3" type="ORF">RT97_27115</name>
</gene>
<proteinExistence type="predicted"/>
<comment type="caution">
    <text evidence="3">The sequence shown here is derived from an EMBL/GenBank/DDBJ whole genome shotgun (WGS) entry which is preliminary data.</text>
</comment>
<dbReference type="EMBL" id="JXQQ01000084">
    <property type="protein sequence ID" value="KIQ21945.1"/>
    <property type="molecule type" value="Genomic_DNA"/>
</dbReference>
<protein>
    <recommendedName>
        <fullName evidence="2">MobA/VirD2-like nuclease domain-containing protein</fullName>
    </recommendedName>
</protein>
<dbReference type="AlphaFoldDB" id="A0A0D0LWV9"/>
<dbReference type="Pfam" id="PF03432">
    <property type="entry name" value="Relaxase"/>
    <property type="match status" value="1"/>
</dbReference>
<feature type="domain" description="MobA/VirD2-like nuclease" evidence="2">
    <location>
        <begin position="54"/>
        <end position="124"/>
    </location>
</feature>
<name>A0A0D0LWV9_VARPD</name>
<organism evidence="3 4">
    <name type="scientific">Variovorax paradoxus</name>
    <dbReference type="NCBI Taxonomy" id="34073"/>
    <lineage>
        <taxon>Bacteria</taxon>
        <taxon>Pseudomonadati</taxon>
        <taxon>Pseudomonadota</taxon>
        <taxon>Betaproteobacteria</taxon>
        <taxon>Burkholderiales</taxon>
        <taxon>Comamonadaceae</taxon>
        <taxon>Variovorax</taxon>
    </lineage>
</organism>